<dbReference type="InterPro" id="IPR000639">
    <property type="entry name" value="Epox_hydrolase-like"/>
</dbReference>
<dbReference type="PANTHER" id="PTHR43798">
    <property type="entry name" value="MONOACYLGLYCEROL LIPASE"/>
    <property type="match status" value="1"/>
</dbReference>
<dbReference type="InterPro" id="IPR029058">
    <property type="entry name" value="AB_hydrolase_fold"/>
</dbReference>
<accession>A0A411YEC4</accession>
<dbReference type="Gene3D" id="3.40.50.1820">
    <property type="entry name" value="alpha/beta hydrolase"/>
    <property type="match status" value="1"/>
</dbReference>
<sequence length="284" mass="31072">MTADWELTRSFDSEQGEVRWDVRGQGPPVVLVHGTPFSSFVWHEVARALAHRFTVYAYDLAGYGSSAQHDGQDVSLAAQGRVLAALLDHWGLDSPHVVGHDFGGAVALRALLVEQRPYARLALLDAVALAPWGTGFFQLASDHADTLNQLPDPVHEGLVRGYVGWPMQSRPAPGVVDRLAAPWLGERGKAALYRQITQNDQRWTEEVEQRLDEIAIPTLVLWGEEDQWLPAEQGRELAARIPDARFRAIPDADHLVQFDAPAIVAVELTAFLTDGAGPVAGIDG</sequence>
<dbReference type="EMBL" id="CP036402">
    <property type="protein sequence ID" value="QBI19540.1"/>
    <property type="molecule type" value="Genomic_DNA"/>
</dbReference>
<keyword evidence="2" id="KW-0378">Hydrolase</keyword>
<dbReference type="InterPro" id="IPR000073">
    <property type="entry name" value="AB_hydrolase_1"/>
</dbReference>
<dbReference type="Proteomes" id="UP000291469">
    <property type="component" value="Chromosome"/>
</dbReference>
<evidence type="ECO:0000313" key="2">
    <source>
        <dbReference type="EMBL" id="QBI19540.1"/>
    </source>
</evidence>
<dbReference type="PANTHER" id="PTHR43798:SF33">
    <property type="entry name" value="HYDROLASE, PUTATIVE (AFU_ORTHOLOGUE AFUA_2G14860)-RELATED"/>
    <property type="match status" value="1"/>
</dbReference>
<dbReference type="GO" id="GO:0046464">
    <property type="term" value="P:acylglycerol catabolic process"/>
    <property type="evidence" value="ECO:0007669"/>
    <property type="project" value="TreeGrafter"/>
</dbReference>
<evidence type="ECO:0000259" key="1">
    <source>
        <dbReference type="Pfam" id="PF00561"/>
    </source>
</evidence>
<gene>
    <name evidence="2" type="ORF">ER308_08235</name>
</gene>
<dbReference type="InterPro" id="IPR050266">
    <property type="entry name" value="AB_hydrolase_sf"/>
</dbReference>
<dbReference type="SUPFAM" id="SSF53474">
    <property type="entry name" value="alpha/beta-Hydrolases"/>
    <property type="match status" value="1"/>
</dbReference>
<dbReference type="PRINTS" id="PR00412">
    <property type="entry name" value="EPOXHYDRLASE"/>
</dbReference>
<name>A0A411YEC4_9ACTN</name>
<feature type="domain" description="AB hydrolase-1" evidence="1">
    <location>
        <begin position="27"/>
        <end position="261"/>
    </location>
</feature>
<proteinExistence type="predicted"/>
<dbReference type="AlphaFoldDB" id="A0A411YEC4"/>
<organism evidence="2 3">
    <name type="scientific">Egibacter rhizosphaerae</name>
    <dbReference type="NCBI Taxonomy" id="1670831"/>
    <lineage>
        <taxon>Bacteria</taxon>
        <taxon>Bacillati</taxon>
        <taxon>Actinomycetota</taxon>
        <taxon>Nitriliruptoria</taxon>
        <taxon>Egibacterales</taxon>
        <taxon>Egibacteraceae</taxon>
        <taxon>Egibacter</taxon>
    </lineage>
</organism>
<dbReference type="PRINTS" id="PR00111">
    <property type="entry name" value="ABHYDROLASE"/>
</dbReference>
<dbReference type="GO" id="GO:0047372">
    <property type="term" value="F:monoacylglycerol lipase activity"/>
    <property type="evidence" value="ECO:0007669"/>
    <property type="project" value="TreeGrafter"/>
</dbReference>
<evidence type="ECO:0000313" key="3">
    <source>
        <dbReference type="Proteomes" id="UP000291469"/>
    </source>
</evidence>
<dbReference type="KEGG" id="erz:ER308_08235"/>
<protein>
    <submittedName>
        <fullName evidence="2">Alpha/beta hydrolase</fullName>
    </submittedName>
</protein>
<dbReference type="Pfam" id="PF00561">
    <property type="entry name" value="Abhydrolase_1"/>
    <property type="match status" value="1"/>
</dbReference>
<dbReference type="RefSeq" id="WP_131154537.1">
    <property type="nucleotide sequence ID" value="NZ_CP036402.1"/>
</dbReference>
<dbReference type="GO" id="GO:0016020">
    <property type="term" value="C:membrane"/>
    <property type="evidence" value="ECO:0007669"/>
    <property type="project" value="TreeGrafter"/>
</dbReference>
<keyword evidence="3" id="KW-1185">Reference proteome</keyword>
<reference evidence="2 3" key="1">
    <citation type="submission" date="2019-01" db="EMBL/GenBank/DDBJ databases">
        <title>Egibacter rhizosphaerae EGI 80759T.</title>
        <authorList>
            <person name="Chen D.-D."/>
            <person name="Tian Y."/>
            <person name="Jiao J.-Y."/>
            <person name="Zhang X.-T."/>
            <person name="Zhang Y.-G."/>
            <person name="Zhang Y."/>
            <person name="Xiao M."/>
            <person name="Shu W.-S."/>
            <person name="Li W.-J."/>
        </authorList>
    </citation>
    <scope>NUCLEOTIDE SEQUENCE [LARGE SCALE GENOMIC DNA]</scope>
    <source>
        <strain evidence="2 3">EGI 80759</strain>
    </source>
</reference>
<dbReference type="OrthoDB" id="334507at2"/>